<name>A0A0M3HZN0_ASCLU</name>
<dbReference type="Proteomes" id="UP000036681">
    <property type="component" value="Unplaced"/>
</dbReference>
<dbReference type="WBParaSite" id="ALUE_0000919201-mRNA-1">
    <property type="protein sequence ID" value="ALUE_0000919201-mRNA-1"/>
    <property type="gene ID" value="ALUE_0000919201"/>
</dbReference>
<evidence type="ECO:0000313" key="1">
    <source>
        <dbReference type="Proteomes" id="UP000036681"/>
    </source>
</evidence>
<accession>A0A0M3HZN0</accession>
<dbReference type="AlphaFoldDB" id="A0A0M3HZN0"/>
<proteinExistence type="predicted"/>
<sequence length="91" mass="10684">MHERNTQKVRKSRVIRGKHQEILAQFRRELNVLHFGSTTSNHRKFDSLLSDSMMFSLHLSSFDDLTDLEMKSVVQTLLSYFPQFEIQANNA</sequence>
<evidence type="ECO:0000313" key="2">
    <source>
        <dbReference type="WBParaSite" id="ALUE_0000919201-mRNA-1"/>
    </source>
</evidence>
<protein>
    <submittedName>
        <fullName evidence="2">Uncharacterized protein</fullName>
    </submittedName>
</protein>
<organism evidence="1 2">
    <name type="scientific">Ascaris lumbricoides</name>
    <name type="common">Giant roundworm</name>
    <dbReference type="NCBI Taxonomy" id="6252"/>
    <lineage>
        <taxon>Eukaryota</taxon>
        <taxon>Metazoa</taxon>
        <taxon>Ecdysozoa</taxon>
        <taxon>Nematoda</taxon>
        <taxon>Chromadorea</taxon>
        <taxon>Rhabditida</taxon>
        <taxon>Spirurina</taxon>
        <taxon>Ascaridomorpha</taxon>
        <taxon>Ascaridoidea</taxon>
        <taxon>Ascarididae</taxon>
        <taxon>Ascaris</taxon>
    </lineage>
</organism>
<keyword evidence="1" id="KW-1185">Reference proteome</keyword>
<reference evidence="2" key="1">
    <citation type="submission" date="2017-02" db="UniProtKB">
        <authorList>
            <consortium name="WormBaseParasite"/>
        </authorList>
    </citation>
    <scope>IDENTIFICATION</scope>
</reference>